<sequence length="251" mass="27114">MYDVSSLFIPAFISGLITFFAPCTFPLIPAYLGLISGATADELSDHLKRKELRWKIVANGLLFILGFAAVFISLGAGFGLIGSSISGFRLWLTKIAGILVFVAGLSMLGAIKIRGFNLIRLKNINRFDPKTRAFVLGIALGAGWTPCVGPILGAVLTLASASATIWTGAQLLTAFSLGLAIPFIIVAFLFGSAQKYFSIINRYLPALSAVSGVVLMLFGYLIFTSQLGILMGFGFKLLRFIPYQDFIYNFI</sequence>
<keyword evidence="3 6" id="KW-0812">Transmembrane</keyword>
<dbReference type="InterPro" id="IPR051790">
    <property type="entry name" value="Cytochrome_c-biogenesis_DsbD"/>
</dbReference>
<comment type="similarity">
    <text evidence="2">Belongs to the DsbD family.</text>
</comment>
<dbReference type="GO" id="GO:0016020">
    <property type="term" value="C:membrane"/>
    <property type="evidence" value="ECO:0007669"/>
    <property type="project" value="UniProtKB-SubCell"/>
</dbReference>
<evidence type="ECO:0000256" key="6">
    <source>
        <dbReference type="SAM" id="Phobius"/>
    </source>
</evidence>
<keyword evidence="5 6" id="KW-0472">Membrane</keyword>
<dbReference type="EMBL" id="MHSR01000016">
    <property type="protein sequence ID" value="OHA46416.1"/>
    <property type="molecule type" value="Genomic_DNA"/>
</dbReference>
<evidence type="ECO:0000256" key="3">
    <source>
        <dbReference type="ARBA" id="ARBA00022692"/>
    </source>
</evidence>
<reference evidence="8 9" key="1">
    <citation type="journal article" date="2016" name="Nat. Commun.">
        <title>Thousands of microbial genomes shed light on interconnected biogeochemical processes in an aquifer system.</title>
        <authorList>
            <person name="Anantharaman K."/>
            <person name="Brown C.T."/>
            <person name="Hug L.A."/>
            <person name="Sharon I."/>
            <person name="Castelle C.J."/>
            <person name="Probst A.J."/>
            <person name="Thomas B.C."/>
            <person name="Singh A."/>
            <person name="Wilkins M.J."/>
            <person name="Karaoz U."/>
            <person name="Brodie E.L."/>
            <person name="Williams K.H."/>
            <person name="Hubbard S.S."/>
            <person name="Banfield J.F."/>
        </authorList>
    </citation>
    <scope>NUCLEOTIDE SEQUENCE [LARGE SCALE GENOMIC DNA]</scope>
</reference>
<comment type="caution">
    <text evidence="8">The sequence shown here is derived from an EMBL/GenBank/DDBJ whole genome shotgun (WGS) entry which is preliminary data.</text>
</comment>
<feature type="transmembrane region" description="Helical" evidence="6">
    <location>
        <begin position="91"/>
        <end position="113"/>
    </location>
</feature>
<protein>
    <recommendedName>
        <fullName evidence="7">Cytochrome C biogenesis protein transmembrane domain-containing protein</fullName>
    </recommendedName>
</protein>
<evidence type="ECO:0000256" key="5">
    <source>
        <dbReference type="ARBA" id="ARBA00023136"/>
    </source>
</evidence>
<evidence type="ECO:0000313" key="9">
    <source>
        <dbReference type="Proteomes" id="UP000178869"/>
    </source>
</evidence>
<dbReference type="PANTHER" id="PTHR31272:SF4">
    <property type="entry name" value="CYTOCHROME C-TYPE BIOGENESIS PROTEIN HI_1454-RELATED"/>
    <property type="match status" value="1"/>
</dbReference>
<evidence type="ECO:0000256" key="4">
    <source>
        <dbReference type="ARBA" id="ARBA00022989"/>
    </source>
</evidence>
<feature type="transmembrane region" description="Helical" evidence="6">
    <location>
        <begin position="171"/>
        <end position="191"/>
    </location>
</feature>
<comment type="subcellular location">
    <subcellularLocation>
        <location evidence="1">Membrane</location>
        <topology evidence="1">Multi-pass membrane protein</topology>
    </subcellularLocation>
</comment>
<evidence type="ECO:0000313" key="8">
    <source>
        <dbReference type="EMBL" id="OHA46416.1"/>
    </source>
</evidence>
<organism evidence="8 9">
    <name type="scientific">Candidatus Terrybacteria bacterium RIFCSPHIGHO2_01_FULL_43_35</name>
    <dbReference type="NCBI Taxonomy" id="1802361"/>
    <lineage>
        <taxon>Bacteria</taxon>
        <taxon>Candidatus Terryibacteriota</taxon>
    </lineage>
</organism>
<accession>A0A1G2PDJ3</accession>
<dbReference type="Proteomes" id="UP000178869">
    <property type="component" value="Unassembled WGS sequence"/>
</dbReference>
<dbReference type="PANTHER" id="PTHR31272">
    <property type="entry name" value="CYTOCHROME C-TYPE BIOGENESIS PROTEIN HI_1454-RELATED"/>
    <property type="match status" value="1"/>
</dbReference>
<name>A0A1G2PDJ3_9BACT</name>
<feature type="transmembrane region" description="Helical" evidence="6">
    <location>
        <begin position="134"/>
        <end position="159"/>
    </location>
</feature>
<evidence type="ECO:0000256" key="1">
    <source>
        <dbReference type="ARBA" id="ARBA00004141"/>
    </source>
</evidence>
<gene>
    <name evidence="8" type="ORF">A2828_00520</name>
</gene>
<proteinExistence type="inferred from homology"/>
<dbReference type="Pfam" id="PF02683">
    <property type="entry name" value="DsbD_TM"/>
    <property type="match status" value="1"/>
</dbReference>
<evidence type="ECO:0000256" key="2">
    <source>
        <dbReference type="ARBA" id="ARBA00006143"/>
    </source>
</evidence>
<dbReference type="InterPro" id="IPR003834">
    <property type="entry name" value="Cyt_c_assmbl_TM_dom"/>
</dbReference>
<dbReference type="GO" id="GO:0017004">
    <property type="term" value="P:cytochrome complex assembly"/>
    <property type="evidence" value="ECO:0007669"/>
    <property type="project" value="InterPro"/>
</dbReference>
<keyword evidence="4 6" id="KW-1133">Transmembrane helix</keyword>
<feature type="transmembrane region" description="Helical" evidence="6">
    <location>
        <begin position="56"/>
        <end position="85"/>
    </location>
</feature>
<evidence type="ECO:0000259" key="7">
    <source>
        <dbReference type="Pfam" id="PF02683"/>
    </source>
</evidence>
<dbReference type="AlphaFoldDB" id="A0A1G2PDJ3"/>
<feature type="transmembrane region" description="Helical" evidence="6">
    <location>
        <begin position="12"/>
        <end position="35"/>
    </location>
</feature>
<feature type="domain" description="Cytochrome C biogenesis protein transmembrane" evidence="7">
    <location>
        <begin position="11"/>
        <end position="217"/>
    </location>
</feature>